<evidence type="ECO:0000256" key="2">
    <source>
        <dbReference type="ARBA" id="ARBA00022771"/>
    </source>
</evidence>
<dbReference type="PANTHER" id="PTHR45969:SF69">
    <property type="entry name" value="FINGER DOMAIN PROTEIN, PUTATIVE (AFU_ORTHOLOGUE AFUA_3G12190)-RELATED"/>
    <property type="match status" value="1"/>
</dbReference>
<evidence type="ECO:0000256" key="1">
    <source>
        <dbReference type="ARBA" id="ARBA00022723"/>
    </source>
</evidence>
<evidence type="ECO:0000313" key="7">
    <source>
        <dbReference type="Proteomes" id="UP000801428"/>
    </source>
</evidence>
<comment type="caution">
    <text evidence="6">The sequence shown here is derived from an EMBL/GenBank/DDBJ whole genome shotgun (WGS) entry which is preliminary data.</text>
</comment>
<dbReference type="InterPro" id="IPR001841">
    <property type="entry name" value="Znf_RING"/>
</dbReference>
<dbReference type="GO" id="GO:0008270">
    <property type="term" value="F:zinc ion binding"/>
    <property type="evidence" value="ECO:0007669"/>
    <property type="project" value="UniProtKB-KW"/>
</dbReference>
<dbReference type="PANTHER" id="PTHR45969">
    <property type="entry name" value="RING ZINC FINGER PROTEIN-RELATED"/>
    <property type="match status" value="1"/>
</dbReference>
<sequence length="519" mass="59031">MDPTQAPVQAEDWVSQLKICRTRLRRLHLGNHPILVDPSPFYIPRCLKWLVNKHEPGEDLLKFITLVRDLYLSQICEPDVILGSSLSDLKSEAEIGLALTNHVHRIMPTRRSGKATHTLASQIVAVLKEELKKLQESGMTPVPECRGSAQTCRVVCELYFLACATHPDIDLWGENTIYYTSLFHEQPCYGDEDGETNHSLPENIATLLLRLFQTGLVTKADDITPIFETIGRWMLTATVDILGSDSPIDYEEGEDVFLDYYADDLSNPASPTPSSLRREICNINLRHVYRELCWSVADILREDEDLTNFDVLNHRMWKCMIRSILDSDLEPRQKNFVSVWLWRSGYVRAYSSQEPIGAPWPGQRVFSNLNPEANTFERLMEPVPERAEDLQDVEFQAAGSDLEALNYSTKLENPTDYDEAECIICLEDLTDDQQLKVKINVCGHLSHGHCLCQLINGMDQWSNKCPLCRREICPPRQREPVIDAPTPAPSHQTHELLRGLEAELSELAEAVRSGFYLSQ</sequence>
<accession>A0A9P4T2U4</accession>
<keyword evidence="7" id="KW-1185">Reference proteome</keyword>
<dbReference type="SMART" id="SM00184">
    <property type="entry name" value="RING"/>
    <property type="match status" value="1"/>
</dbReference>
<keyword evidence="1" id="KW-0479">Metal-binding</keyword>
<evidence type="ECO:0000256" key="3">
    <source>
        <dbReference type="ARBA" id="ARBA00022833"/>
    </source>
</evidence>
<dbReference type="PROSITE" id="PS50089">
    <property type="entry name" value="ZF_RING_2"/>
    <property type="match status" value="1"/>
</dbReference>
<feature type="domain" description="RING-type" evidence="5">
    <location>
        <begin position="422"/>
        <end position="469"/>
    </location>
</feature>
<dbReference type="GO" id="GO:0016567">
    <property type="term" value="P:protein ubiquitination"/>
    <property type="evidence" value="ECO:0007669"/>
    <property type="project" value="TreeGrafter"/>
</dbReference>
<dbReference type="AlphaFoldDB" id="A0A9P4T2U4"/>
<dbReference type="Pfam" id="PF13639">
    <property type="entry name" value="zf-RING_2"/>
    <property type="match status" value="1"/>
</dbReference>
<dbReference type="EMBL" id="SWKU01000057">
    <property type="protein sequence ID" value="KAF2993214.1"/>
    <property type="molecule type" value="Genomic_DNA"/>
</dbReference>
<reference evidence="6" key="1">
    <citation type="submission" date="2019-04" db="EMBL/GenBank/DDBJ databases">
        <title>Sequencing of skin fungus with MAO and IRED activity.</title>
        <authorList>
            <person name="Marsaioli A.J."/>
            <person name="Bonatto J.M.C."/>
            <person name="Reis Junior O."/>
        </authorList>
    </citation>
    <scope>NUCLEOTIDE SEQUENCE</scope>
    <source>
        <strain evidence="6">30M1</strain>
    </source>
</reference>
<organism evidence="6 7">
    <name type="scientific">Curvularia kusanoi</name>
    <name type="common">Cochliobolus kusanoi</name>
    <dbReference type="NCBI Taxonomy" id="90978"/>
    <lineage>
        <taxon>Eukaryota</taxon>
        <taxon>Fungi</taxon>
        <taxon>Dikarya</taxon>
        <taxon>Ascomycota</taxon>
        <taxon>Pezizomycotina</taxon>
        <taxon>Dothideomycetes</taxon>
        <taxon>Pleosporomycetidae</taxon>
        <taxon>Pleosporales</taxon>
        <taxon>Pleosporineae</taxon>
        <taxon>Pleosporaceae</taxon>
        <taxon>Curvularia</taxon>
    </lineage>
</organism>
<gene>
    <name evidence="6" type="ORF">E8E13_000627</name>
</gene>
<proteinExistence type="predicted"/>
<dbReference type="OrthoDB" id="3677589at2759"/>
<keyword evidence="3" id="KW-0862">Zinc</keyword>
<dbReference type="SUPFAM" id="SSF57850">
    <property type="entry name" value="RING/U-box"/>
    <property type="match status" value="1"/>
</dbReference>
<dbReference type="Proteomes" id="UP000801428">
    <property type="component" value="Unassembled WGS sequence"/>
</dbReference>
<protein>
    <recommendedName>
        <fullName evidence="5">RING-type domain-containing protein</fullName>
    </recommendedName>
</protein>
<evidence type="ECO:0000313" key="6">
    <source>
        <dbReference type="EMBL" id="KAF2993214.1"/>
    </source>
</evidence>
<evidence type="ECO:0000256" key="4">
    <source>
        <dbReference type="PROSITE-ProRule" id="PRU00175"/>
    </source>
</evidence>
<dbReference type="GO" id="GO:0061630">
    <property type="term" value="F:ubiquitin protein ligase activity"/>
    <property type="evidence" value="ECO:0007669"/>
    <property type="project" value="TreeGrafter"/>
</dbReference>
<dbReference type="Gene3D" id="3.30.40.10">
    <property type="entry name" value="Zinc/RING finger domain, C3HC4 (zinc finger)"/>
    <property type="match status" value="1"/>
</dbReference>
<keyword evidence="2 4" id="KW-0863">Zinc-finger</keyword>
<evidence type="ECO:0000259" key="5">
    <source>
        <dbReference type="PROSITE" id="PS50089"/>
    </source>
</evidence>
<name>A0A9P4T2U4_CURKU</name>
<dbReference type="InterPro" id="IPR013083">
    <property type="entry name" value="Znf_RING/FYVE/PHD"/>
</dbReference>